<evidence type="ECO:0000313" key="1">
    <source>
        <dbReference type="EMBL" id="MBT0666532.1"/>
    </source>
</evidence>
<dbReference type="Gene3D" id="3.40.50.1110">
    <property type="entry name" value="SGNH hydrolase"/>
    <property type="match status" value="1"/>
</dbReference>
<dbReference type="EMBL" id="JAHCVJ010000013">
    <property type="protein sequence ID" value="MBT0666532.1"/>
    <property type="molecule type" value="Genomic_DNA"/>
</dbReference>
<sequence>MVKKRGLLTLLLFCVSLCLSLGAGELLLRKLMKSGLDVWDERNLMYRHDPLLGWFPQPNSSFTGKGDRVSHNSRGFRDIEHNVDTRRGIMVLGDSFVWGYEVDQEARFTDRLREMFRDVPVYNLGVSGYGTDQEYLLLQREFDFYHPAIVFLEFTTDNDMDDNGTDMRYGTYFKPYFRTEGGGLKLCGVPVPRGFNYFVSGGSLLARSYLVRLAVKAYYQHRYPPPADFADPTEAIIRAMNNYARSKGAVLLVGLQQRSAALERFLDAERIPRLDLTVDQVFDDPGRHWTPAGHRLVAEKIHEFIVRGGYLQGAAGTAQR</sequence>
<organism evidence="1 2">
    <name type="scientific">Geoanaerobacter pelophilus</name>
    <dbReference type="NCBI Taxonomy" id="60036"/>
    <lineage>
        <taxon>Bacteria</taxon>
        <taxon>Pseudomonadati</taxon>
        <taxon>Thermodesulfobacteriota</taxon>
        <taxon>Desulfuromonadia</taxon>
        <taxon>Geobacterales</taxon>
        <taxon>Geobacteraceae</taxon>
        <taxon>Geoanaerobacter</taxon>
    </lineage>
</organism>
<name>A0AAW4LF40_9BACT</name>
<comment type="caution">
    <text evidence="1">The sequence shown here is derived from an EMBL/GenBank/DDBJ whole genome shotgun (WGS) entry which is preliminary data.</text>
</comment>
<proteinExistence type="predicted"/>
<dbReference type="InterPro" id="IPR036514">
    <property type="entry name" value="SGNH_hydro_sf"/>
</dbReference>
<gene>
    <name evidence="1" type="ORF">KI809_19660</name>
</gene>
<dbReference type="AlphaFoldDB" id="A0AAW4LF40"/>
<accession>A0AAW4LF40</accession>
<evidence type="ECO:0000313" key="2">
    <source>
        <dbReference type="Proteomes" id="UP000811899"/>
    </source>
</evidence>
<dbReference type="GO" id="GO:0016788">
    <property type="term" value="F:hydrolase activity, acting on ester bonds"/>
    <property type="evidence" value="ECO:0007669"/>
    <property type="project" value="UniProtKB-ARBA"/>
</dbReference>
<dbReference type="RefSeq" id="WP_214173303.1">
    <property type="nucleotide sequence ID" value="NZ_JAHCVJ010000013.1"/>
</dbReference>
<keyword evidence="1" id="KW-0378">Hydrolase</keyword>
<protein>
    <submittedName>
        <fullName evidence="1">SGNH/GDSL hydrolase family protein</fullName>
    </submittedName>
</protein>
<keyword evidence="2" id="KW-1185">Reference proteome</keyword>
<dbReference type="SUPFAM" id="SSF52266">
    <property type="entry name" value="SGNH hydrolase"/>
    <property type="match status" value="1"/>
</dbReference>
<dbReference type="Proteomes" id="UP000811899">
    <property type="component" value="Unassembled WGS sequence"/>
</dbReference>
<reference evidence="1 2" key="1">
    <citation type="submission" date="2021-05" db="EMBL/GenBank/DDBJ databases">
        <title>The draft genome of Geobacter pelophilus DSM 12255.</title>
        <authorList>
            <person name="Xu Z."/>
            <person name="Masuda Y."/>
            <person name="Itoh H."/>
            <person name="Senoo K."/>
        </authorList>
    </citation>
    <scope>NUCLEOTIDE SEQUENCE [LARGE SCALE GENOMIC DNA]</scope>
    <source>
        <strain evidence="1 2">DSM 12255</strain>
    </source>
</reference>
<dbReference type="CDD" id="cd00229">
    <property type="entry name" value="SGNH_hydrolase"/>
    <property type="match status" value="1"/>
</dbReference>